<evidence type="ECO:0000256" key="7">
    <source>
        <dbReference type="SAM" id="Phobius"/>
    </source>
</evidence>
<dbReference type="InterPro" id="IPR000008">
    <property type="entry name" value="C2_dom"/>
</dbReference>
<dbReference type="Pfam" id="PF08372">
    <property type="entry name" value="PRT_C"/>
    <property type="match status" value="1"/>
</dbReference>
<evidence type="ECO:0000256" key="5">
    <source>
        <dbReference type="ARBA" id="ARBA00022989"/>
    </source>
</evidence>
<dbReference type="EMBL" id="CM007384">
    <property type="protein sequence ID" value="ONK71527.1"/>
    <property type="molecule type" value="Genomic_DNA"/>
</dbReference>
<keyword evidence="5 7" id="KW-1133">Transmembrane helix</keyword>
<keyword evidence="10" id="KW-1185">Reference proteome</keyword>
<dbReference type="CDD" id="cd08379">
    <property type="entry name" value="C2D_MCTP_PRT_plant"/>
    <property type="match status" value="1"/>
</dbReference>
<dbReference type="SMART" id="SM00239">
    <property type="entry name" value="C2"/>
    <property type="match status" value="1"/>
</dbReference>
<evidence type="ECO:0000256" key="3">
    <source>
        <dbReference type="ARBA" id="ARBA00022692"/>
    </source>
</evidence>
<comment type="similarity">
    <text evidence="2">Belongs to the MCTP family.</text>
</comment>
<dbReference type="Proteomes" id="UP000243459">
    <property type="component" value="Chromosome 4"/>
</dbReference>
<dbReference type="PANTHER" id="PTHR31425:SF54">
    <property type="entry name" value="OS07G0483500 PROTEIN"/>
    <property type="match status" value="1"/>
</dbReference>
<dbReference type="FunFam" id="2.60.40.150:FF:000090">
    <property type="entry name" value="C2 domain-containing protein"/>
    <property type="match status" value="1"/>
</dbReference>
<keyword evidence="3 7" id="KW-0812">Transmembrane</keyword>
<dbReference type="PANTHER" id="PTHR31425">
    <property type="entry name" value="PHOSPHORIBOSYLANTHRANILATE TRANSFERASE ISOFORM 1"/>
    <property type="match status" value="1"/>
</dbReference>
<sequence length="396" mass="45634">MKTREGKGTCDTYCVAKYGHKWVRTRTIIDSLNPKYNEQYTWEVYDPATVLIICVFDNCEINEKGGAGNKDAKIGKVRIRLSTLETGRIYTHSYPLIVLQSSGLRKMGELHLAIRFSSTSLISTMFLYSRPLLPKMHYIRPLSMVQLDMLRYHAVQIVASRLSRMEPPLKKEVIEYVSDVDSHLWSMRRSKANFFRLVSAFSCFCAIGKWFGDICHWKNPVTTVLVHLLFILLVCFPELILPTGFLYMFLVGLWNYRLRPRHPPHMNTRLSHADAAHPDELDEEFDTFPTSRGPDLVKMRYDRLRSVAGRIQMVVGDLATQGERAGALLSWRDPRATGIFLIFCLVGVLVLYVTPFQVVAVVVGFYLMRHPRFRHRLPAEAVNFFRRLPARTDSLL</sequence>
<dbReference type="InterPro" id="IPR047255">
    <property type="entry name" value="C2D_MCTP_PRT_plant"/>
</dbReference>
<dbReference type="InterPro" id="IPR035892">
    <property type="entry name" value="C2_domain_sf"/>
</dbReference>
<dbReference type="GO" id="GO:0016020">
    <property type="term" value="C:membrane"/>
    <property type="evidence" value="ECO:0007669"/>
    <property type="project" value="UniProtKB-SubCell"/>
</dbReference>
<dbReference type="Gene3D" id="2.60.40.150">
    <property type="entry name" value="C2 domain"/>
    <property type="match status" value="1"/>
</dbReference>
<protein>
    <recommendedName>
        <fullName evidence="8">C2 domain-containing protein</fullName>
    </recommendedName>
</protein>
<feature type="transmembrane region" description="Helical" evidence="7">
    <location>
        <begin position="224"/>
        <end position="250"/>
    </location>
</feature>
<evidence type="ECO:0000256" key="4">
    <source>
        <dbReference type="ARBA" id="ARBA00022737"/>
    </source>
</evidence>
<feature type="transmembrane region" description="Helical" evidence="7">
    <location>
        <begin position="194"/>
        <end position="212"/>
    </location>
</feature>
<dbReference type="AlphaFoldDB" id="A0A5P1F296"/>
<feature type="domain" description="C2" evidence="8">
    <location>
        <begin position="1"/>
        <end position="94"/>
    </location>
</feature>
<comment type="subcellular location">
    <subcellularLocation>
        <location evidence="1">Membrane</location>
        <topology evidence="1">Multi-pass membrane protein</topology>
    </subcellularLocation>
</comment>
<gene>
    <name evidence="9" type="ORF">A4U43_C04F9560</name>
</gene>
<evidence type="ECO:0000256" key="2">
    <source>
        <dbReference type="ARBA" id="ARBA00007923"/>
    </source>
</evidence>
<evidence type="ECO:0000259" key="8">
    <source>
        <dbReference type="PROSITE" id="PS50004"/>
    </source>
</evidence>
<dbReference type="PROSITE" id="PS50004">
    <property type="entry name" value="C2"/>
    <property type="match status" value="1"/>
</dbReference>
<proteinExistence type="inferred from homology"/>
<evidence type="ECO:0000313" key="9">
    <source>
        <dbReference type="EMBL" id="ONK71527.1"/>
    </source>
</evidence>
<dbReference type="OMA" id="VIKGFYM"/>
<feature type="transmembrane region" description="Helical" evidence="7">
    <location>
        <begin position="339"/>
        <end position="367"/>
    </location>
</feature>
<dbReference type="Gramene" id="ONK71527">
    <property type="protein sequence ID" value="ONK71527"/>
    <property type="gene ID" value="A4U43_C04F9560"/>
</dbReference>
<keyword evidence="6 7" id="KW-0472">Membrane</keyword>
<dbReference type="Pfam" id="PF00168">
    <property type="entry name" value="C2"/>
    <property type="match status" value="1"/>
</dbReference>
<reference evidence="10" key="1">
    <citation type="journal article" date="2017" name="Nat. Commun.">
        <title>The asparagus genome sheds light on the origin and evolution of a young Y chromosome.</title>
        <authorList>
            <person name="Harkess A."/>
            <person name="Zhou J."/>
            <person name="Xu C."/>
            <person name="Bowers J.E."/>
            <person name="Van der Hulst R."/>
            <person name="Ayyampalayam S."/>
            <person name="Mercati F."/>
            <person name="Riccardi P."/>
            <person name="McKain M.R."/>
            <person name="Kakrana A."/>
            <person name="Tang H."/>
            <person name="Ray J."/>
            <person name="Groenendijk J."/>
            <person name="Arikit S."/>
            <person name="Mathioni S.M."/>
            <person name="Nakano M."/>
            <person name="Shan H."/>
            <person name="Telgmann-Rauber A."/>
            <person name="Kanno A."/>
            <person name="Yue Z."/>
            <person name="Chen H."/>
            <person name="Li W."/>
            <person name="Chen Y."/>
            <person name="Xu X."/>
            <person name="Zhang Y."/>
            <person name="Luo S."/>
            <person name="Chen H."/>
            <person name="Gao J."/>
            <person name="Mao Z."/>
            <person name="Pires J.C."/>
            <person name="Luo M."/>
            <person name="Kudrna D."/>
            <person name="Wing R.A."/>
            <person name="Meyers B.C."/>
            <person name="Yi K."/>
            <person name="Kong H."/>
            <person name="Lavrijsen P."/>
            <person name="Sunseri F."/>
            <person name="Falavigna A."/>
            <person name="Ye Y."/>
            <person name="Leebens-Mack J.H."/>
            <person name="Chen G."/>
        </authorList>
    </citation>
    <scope>NUCLEOTIDE SEQUENCE [LARGE SCALE GENOMIC DNA]</scope>
    <source>
        <strain evidence="10">cv. DH0086</strain>
    </source>
</reference>
<keyword evidence="4" id="KW-0677">Repeat</keyword>
<organism evidence="9 10">
    <name type="scientific">Asparagus officinalis</name>
    <name type="common">Garden asparagus</name>
    <dbReference type="NCBI Taxonomy" id="4686"/>
    <lineage>
        <taxon>Eukaryota</taxon>
        <taxon>Viridiplantae</taxon>
        <taxon>Streptophyta</taxon>
        <taxon>Embryophyta</taxon>
        <taxon>Tracheophyta</taxon>
        <taxon>Spermatophyta</taxon>
        <taxon>Magnoliopsida</taxon>
        <taxon>Liliopsida</taxon>
        <taxon>Asparagales</taxon>
        <taxon>Asparagaceae</taxon>
        <taxon>Asparagoideae</taxon>
        <taxon>Asparagus</taxon>
    </lineage>
</organism>
<accession>A0A5P1F296</accession>
<dbReference type="InterPro" id="IPR013583">
    <property type="entry name" value="MCTP_C"/>
</dbReference>
<name>A0A5P1F296_ASPOF</name>
<dbReference type="SUPFAM" id="SSF49562">
    <property type="entry name" value="C2 domain (Calcium/lipid-binding domain, CaLB)"/>
    <property type="match status" value="1"/>
</dbReference>
<evidence type="ECO:0000256" key="1">
    <source>
        <dbReference type="ARBA" id="ARBA00004141"/>
    </source>
</evidence>
<evidence type="ECO:0000313" key="10">
    <source>
        <dbReference type="Proteomes" id="UP000243459"/>
    </source>
</evidence>
<dbReference type="InterPro" id="IPR047259">
    <property type="entry name" value="QUIRKY-like"/>
</dbReference>
<evidence type="ECO:0000256" key="6">
    <source>
        <dbReference type="ARBA" id="ARBA00023136"/>
    </source>
</evidence>